<reference evidence="2" key="1">
    <citation type="journal article" date="2023" name="Front. Plant Sci.">
        <title>Chromosomal-level genome assembly of Melastoma candidum provides insights into trichome evolution.</title>
        <authorList>
            <person name="Zhong Y."/>
            <person name="Wu W."/>
            <person name="Sun C."/>
            <person name="Zou P."/>
            <person name="Liu Y."/>
            <person name="Dai S."/>
            <person name="Zhou R."/>
        </authorList>
    </citation>
    <scope>NUCLEOTIDE SEQUENCE [LARGE SCALE GENOMIC DNA]</scope>
</reference>
<comment type="caution">
    <text evidence="1">The sequence shown here is derived from an EMBL/GenBank/DDBJ whole genome shotgun (WGS) entry which is preliminary data.</text>
</comment>
<gene>
    <name evidence="1" type="ORF">MLD38_001256</name>
</gene>
<name>A0ACB9SCT3_9MYRT</name>
<proteinExistence type="predicted"/>
<organism evidence="1 2">
    <name type="scientific">Melastoma candidum</name>
    <dbReference type="NCBI Taxonomy" id="119954"/>
    <lineage>
        <taxon>Eukaryota</taxon>
        <taxon>Viridiplantae</taxon>
        <taxon>Streptophyta</taxon>
        <taxon>Embryophyta</taxon>
        <taxon>Tracheophyta</taxon>
        <taxon>Spermatophyta</taxon>
        <taxon>Magnoliopsida</taxon>
        <taxon>eudicotyledons</taxon>
        <taxon>Gunneridae</taxon>
        <taxon>Pentapetalae</taxon>
        <taxon>rosids</taxon>
        <taxon>malvids</taxon>
        <taxon>Myrtales</taxon>
        <taxon>Melastomataceae</taxon>
        <taxon>Melastomatoideae</taxon>
        <taxon>Melastomateae</taxon>
        <taxon>Melastoma</taxon>
    </lineage>
</organism>
<accession>A0ACB9SCT3</accession>
<dbReference type="EMBL" id="CM042880">
    <property type="protein sequence ID" value="KAI4388979.1"/>
    <property type="molecule type" value="Genomic_DNA"/>
</dbReference>
<evidence type="ECO:0000313" key="1">
    <source>
        <dbReference type="EMBL" id="KAI4388979.1"/>
    </source>
</evidence>
<evidence type="ECO:0000313" key="2">
    <source>
        <dbReference type="Proteomes" id="UP001057402"/>
    </source>
</evidence>
<keyword evidence="2" id="KW-1185">Reference proteome</keyword>
<sequence length="417" mass="45012">MDGKGRIAPHLKRLHPGPGFLPDEPFLPMMRRKPNTFPPVDLLPPPEVLEQKLASQHMEMQKLANENQRLAASHGTLRRELATAQQELQILHAQIGAVKSEREQQIRSLTDKIGKMEAELQAAEPVRSELQKARDEVQKLVSMRQELMAKVQHLSMDIGRTQADLQQLPALMSELGSLKQEFQYCRVTYEYEKKLYDDHLQQLQVMEKNYMIMAMEVEKLHAELTKSANLGGTVGPESTRTGFEVAGNSGPQAVHGNAYGASQVRGPPPPASSSSAALPFGAPAIAANPAPAGSQSWPAVGGHAYNANPAGYDPSGYNYIAYRAPSYDPRKGPDHNGQRAAGYPMPRGNSSYNAYKVPNGSVHGGPGYDTSRASACDGQAKLGAGQLGQSVSANNAVNPTATSTYRSGGSYDASTRG</sequence>
<dbReference type="Proteomes" id="UP001057402">
    <property type="component" value="Chromosome 1"/>
</dbReference>
<protein>
    <submittedName>
        <fullName evidence="1">Uncharacterized protein</fullName>
    </submittedName>
</protein>